<dbReference type="InterPro" id="IPR050148">
    <property type="entry name" value="Terpene_synthase-like"/>
</dbReference>
<gene>
    <name evidence="5" type="ORF">Scaly_1231500</name>
</gene>
<comment type="pathway">
    <text evidence="2">Secondary metabolite biosynthesis; terpenoid biosynthesis.</text>
</comment>
<dbReference type="InterPro" id="IPR008949">
    <property type="entry name" value="Isoprenoid_synthase_dom_sf"/>
</dbReference>
<dbReference type="GO" id="GO:0016114">
    <property type="term" value="P:terpenoid biosynthetic process"/>
    <property type="evidence" value="ECO:0007669"/>
    <property type="project" value="InterPro"/>
</dbReference>
<proteinExistence type="predicted"/>
<dbReference type="PANTHER" id="PTHR31225">
    <property type="entry name" value="OS04G0344100 PROTEIN-RELATED"/>
    <property type="match status" value="1"/>
</dbReference>
<protein>
    <submittedName>
        <fullName evidence="5">Bicyclogermacrene synthase</fullName>
    </submittedName>
</protein>
<dbReference type="Gene3D" id="1.10.600.10">
    <property type="entry name" value="Farnesyl Diphosphate Synthase"/>
    <property type="match status" value="1"/>
</dbReference>
<evidence type="ECO:0000256" key="1">
    <source>
        <dbReference type="ARBA" id="ARBA00001946"/>
    </source>
</evidence>
<dbReference type="InterPro" id="IPR036965">
    <property type="entry name" value="Terpene_synth_N_sf"/>
</dbReference>
<evidence type="ECO:0000313" key="5">
    <source>
        <dbReference type="EMBL" id="KAL0362763.1"/>
    </source>
</evidence>
<dbReference type="EMBL" id="JACGWM010000007">
    <property type="protein sequence ID" value="KAL0362763.1"/>
    <property type="molecule type" value="Genomic_DNA"/>
</dbReference>
<dbReference type="GO" id="GO:0010333">
    <property type="term" value="F:terpene synthase activity"/>
    <property type="evidence" value="ECO:0007669"/>
    <property type="project" value="InterPro"/>
</dbReference>
<evidence type="ECO:0000259" key="4">
    <source>
        <dbReference type="Pfam" id="PF01397"/>
    </source>
</evidence>
<dbReference type="AlphaFoldDB" id="A0AAW2Q4T6"/>
<dbReference type="InterPro" id="IPR001906">
    <property type="entry name" value="Terpene_synth_N"/>
</dbReference>
<comment type="cofactor">
    <cofactor evidence="1">
        <name>Mg(2+)</name>
        <dbReference type="ChEBI" id="CHEBI:18420"/>
    </cofactor>
</comment>
<dbReference type="Gene3D" id="1.50.10.130">
    <property type="entry name" value="Terpene synthase, N-terminal domain"/>
    <property type="match status" value="1"/>
</dbReference>
<name>A0AAW2Q4T6_9LAMI</name>
<evidence type="ECO:0000256" key="2">
    <source>
        <dbReference type="ARBA" id="ARBA00004721"/>
    </source>
</evidence>
<keyword evidence="3" id="KW-0456">Lyase</keyword>
<sequence>MRSVDQSSHPSVWGEFFLTYASTEISTAEEEELQRQKNMVRTMLAQTPDDSPQKLQLIDVVQRLGVGYQFEEEIDKSLRCMHDTYLEYSSNDSDLRTIALRFRLLRQQGYPVSCGKDMSMF</sequence>
<dbReference type="SUPFAM" id="SSF48239">
    <property type="entry name" value="Terpenoid cyclases/Protein prenyltransferases"/>
    <property type="match status" value="1"/>
</dbReference>
<reference evidence="5" key="1">
    <citation type="submission" date="2020-06" db="EMBL/GenBank/DDBJ databases">
        <authorList>
            <person name="Li T."/>
            <person name="Hu X."/>
            <person name="Zhang T."/>
            <person name="Song X."/>
            <person name="Zhang H."/>
            <person name="Dai N."/>
            <person name="Sheng W."/>
            <person name="Hou X."/>
            <person name="Wei L."/>
        </authorList>
    </citation>
    <scope>NUCLEOTIDE SEQUENCE</scope>
    <source>
        <strain evidence="5">KEN8</strain>
        <tissue evidence="5">Leaf</tissue>
    </source>
</reference>
<comment type="caution">
    <text evidence="5">The sequence shown here is derived from an EMBL/GenBank/DDBJ whole genome shotgun (WGS) entry which is preliminary data.</text>
</comment>
<dbReference type="InterPro" id="IPR008930">
    <property type="entry name" value="Terpenoid_cyclase/PrenylTrfase"/>
</dbReference>
<dbReference type="PANTHER" id="PTHR31225:SF221">
    <property type="entry name" value="(-)-GERMACRENE D SYNTHASE"/>
    <property type="match status" value="1"/>
</dbReference>
<feature type="domain" description="Terpene synthase N-terminal" evidence="4">
    <location>
        <begin position="12"/>
        <end position="114"/>
    </location>
</feature>
<accession>A0AAW2Q4T6</accession>
<evidence type="ECO:0000256" key="3">
    <source>
        <dbReference type="ARBA" id="ARBA00023239"/>
    </source>
</evidence>
<organism evidence="5">
    <name type="scientific">Sesamum calycinum</name>
    <dbReference type="NCBI Taxonomy" id="2727403"/>
    <lineage>
        <taxon>Eukaryota</taxon>
        <taxon>Viridiplantae</taxon>
        <taxon>Streptophyta</taxon>
        <taxon>Embryophyta</taxon>
        <taxon>Tracheophyta</taxon>
        <taxon>Spermatophyta</taxon>
        <taxon>Magnoliopsida</taxon>
        <taxon>eudicotyledons</taxon>
        <taxon>Gunneridae</taxon>
        <taxon>Pentapetalae</taxon>
        <taxon>asterids</taxon>
        <taxon>lamiids</taxon>
        <taxon>Lamiales</taxon>
        <taxon>Pedaliaceae</taxon>
        <taxon>Sesamum</taxon>
    </lineage>
</organism>
<reference evidence="5" key="2">
    <citation type="journal article" date="2024" name="Plant">
        <title>Genomic evolution and insights into agronomic trait innovations of Sesamum species.</title>
        <authorList>
            <person name="Miao H."/>
            <person name="Wang L."/>
            <person name="Qu L."/>
            <person name="Liu H."/>
            <person name="Sun Y."/>
            <person name="Le M."/>
            <person name="Wang Q."/>
            <person name="Wei S."/>
            <person name="Zheng Y."/>
            <person name="Lin W."/>
            <person name="Duan Y."/>
            <person name="Cao H."/>
            <person name="Xiong S."/>
            <person name="Wang X."/>
            <person name="Wei L."/>
            <person name="Li C."/>
            <person name="Ma Q."/>
            <person name="Ju M."/>
            <person name="Zhao R."/>
            <person name="Li G."/>
            <person name="Mu C."/>
            <person name="Tian Q."/>
            <person name="Mei H."/>
            <person name="Zhang T."/>
            <person name="Gao T."/>
            <person name="Zhang H."/>
        </authorList>
    </citation>
    <scope>NUCLEOTIDE SEQUENCE</scope>
    <source>
        <strain evidence="5">KEN8</strain>
    </source>
</reference>
<dbReference type="Pfam" id="PF01397">
    <property type="entry name" value="Terpene_synth"/>
    <property type="match status" value="1"/>
</dbReference>